<evidence type="ECO:0000313" key="2">
    <source>
        <dbReference type="EMBL" id="SDR83201.1"/>
    </source>
</evidence>
<evidence type="ECO:0000313" key="3">
    <source>
        <dbReference type="Proteomes" id="UP000199103"/>
    </source>
</evidence>
<name>A0A1H1M8S0_9ACTN</name>
<organism evidence="2 3">
    <name type="scientific">Microlunatus soli</name>
    <dbReference type="NCBI Taxonomy" id="630515"/>
    <lineage>
        <taxon>Bacteria</taxon>
        <taxon>Bacillati</taxon>
        <taxon>Actinomycetota</taxon>
        <taxon>Actinomycetes</taxon>
        <taxon>Propionibacteriales</taxon>
        <taxon>Propionibacteriaceae</taxon>
        <taxon>Microlunatus</taxon>
    </lineage>
</organism>
<evidence type="ECO:0000256" key="1">
    <source>
        <dbReference type="SAM" id="MobiDB-lite"/>
    </source>
</evidence>
<dbReference type="Gene3D" id="3.40.50.150">
    <property type="entry name" value="Vaccinia Virus protein VP39"/>
    <property type="match status" value="1"/>
</dbReference>
<dbReference type="CDD" id="cd02440">
    <property type="entry name" value="AdoMet_MTases"/>
    <property type="match status" value="1"/>
</dbReference>
<accession>A0A1H1M8S0</accession>
<dbReference type="STRING" id="630515.SAMN04489812_0050"/>
<keyword evidence="2" id="KW-0830">Ubiquinone</keyword>
<dbReference type="OrthoDB" id="9808140at2"/>
<dbReference type="EMBL" id="LT629772">
    <property type="protein sequence ID" value="SDR83201.1"/>
    <property type="molecule type" value="Genomic_DNA"/>
</dbReference>
<dbReference type="GO" id="GO:0032259">
    <property type="term" value="P:methylation"/>
    <property type="evidence" value="ECO:0007669"/>
    <property type="project" value="UniProtKB-KW"/>
</dbReference>
<gene>
    <name evidence="2" type="ORF">SAMN04489812_0050</name>
</gene>
<dbReference type="Pfam" id="PF13489">
    <property type="entry name" value="Methyltransf_23"/>
    <property type="match status" value="1"/>
</dbReference>
<reference evidence="2 3" key="1">
    <citation type="submission" date="2016-10" db="EMBL/GenBank/DDBJ databases">
        <authorList>
            <person name="de Groot N.N."/>
        </authorList>
    </citation>
    <scope>NUCLEOTIDE SEQUENCE [LARGE SCALE GENOMIC DNA]</scope>
    <source>
        <strain evidence="2 3">DSM 21800</strain>
    </source>
</reference>
<dbReference type="AlphaFoldDB" id="A0A1H1M8S0"/>
<dbReference type="GO" id="GO:0008168">
    <property type="term" value="F:methyltransferase activity"/>
    <property type="evidence" value="ECO:0007669"/>
    <property type="project" value="UniProtKB-KW"/>
</dbReference>
<dbReference type="RefSeq" id="WP_091518035.1">
    <property type="nucleotide sequence ID" value="NZ_LT629772.1"/>
</dbReference>
<dbReference type="InterPro" id="IPR029063">
    <property type="entry name" value="SAM-dependent_MTases_sf"/>
</dbReference>
<dbReference type="Proteomes" id="UP000199103">
    <property type="component" value="Chromosome I"/>
</dbReference>
<sequence>MPRPPFWPKRPSKPSSAPAYVNASRVQLRRAMERFAAETPSGSRVLDAGAGTSPYRRLFRRHHYEASDFAQLPKKYAPLDYVCDITAIPTEDDRFDRVICNQVLEHVPEPAQAIRELYRVLKPGGLIFCSAPLFYAEHQRPYDFYRYTQFALRRLFTEAGFEIASIERLEGVFGTTAYQFQQMWLFLPRTVDDLRQLNVGGRIVYLAPFVLGTRWMAGHLRKLYSAAEVRWKYVGHGMPKNWVVIARKPNPVLDERATIRRRSADESGRS</sequence>
<feature type="region of interest" description="Disordered" evidence="1">
    <location>
        <begin position="1"/>
        <end position="21"/>
    </location>
</feature>
<proteinExistence type="predicted"/>
<keyword evidence="2" id="KW-0808">Transferase</keyword>
<keyword evidence="3" id="KW-1185">Reference proteome</keyword>
<dbReference type="PANTHER" id="PTHR43591">
    <property type="entry name" value="METHYLTRANSFERASE"/>
    <property type="match status" value="1"/>
</dbReference>
<dbReference type="SUPFAM" id="SSF53335">
    <property type="entry name" value="S-adenosyl-L-methionine-dependent methyltransferases"/>
    <property type="match status" value="1"/>
</dbReference>
<protein>
    <submittedName>
        <fullName evidence="2">Ubiquinone/menaquinone biosynthesis C-methylase UbiE</fullName>
    </submittedName>
</protein>
<keyword evidence="2" id="KW-0489">Methyltransferase</keyword>